<dbReference type="InterPro" id="IPR029058">
    <property type="entry name" value="AB_hydrolase_fold"/>
</dbReference>
<dbReference type="OrthoDB" id="7457040at2759"/>
<evidence type="ECO:0000259" key="1">
    <source>
        <dbReference type="Pfam" id="PF00561"/>
    </source>
</evidence>
<evidence type="ECO:0000313" key="3">
    <source>
        <dbReference type="Proteomes" id="UP000509704"/>
    </source>
</evidence>
<dbReference type="KEGG" id="zmk:HG535_0G04230"/>
<dbReference type="GO" id="GO:0006654">
    <property type="term" value="P:phosphatidic acid biosynthetic process"/>
    <property type="evidence" value="ECO:0007669"/>
    <property type="project" value="TreeGrafter"/>
</dbReference>
<dbReference type="InterPro" id="IPR000073">
    <property type="entry name" value="AB_hydrolase_1"/>
</dbReference>
<dbReference type="Pfam" id="PF00561">
    <property type="entry name" value="Abhydrolase_1"/>
    <property type="match status" value="1"/>
</dbReference>
<proteinExistence type="predicted"/>
<dbReference type="GO" id="GO:0005743">
    <property type="term" value="C:mitochondrial inner membrane"/>
    <property type="evidence" value="ECO:0007669"/>
    <property type="project" value="TreeGrafter"/>
</dbReference>
<dbReference type="Gene3D" id="3.40.50.1820">
    <property type="entry name" value="alpha/beta hydrolase"/>
    <property type="match status" value="1"/>
</dbReference>
<protein>
    <recommendedName>
        <fullName evidence="1">AB hydrolase-1 domain-containing protein</fullName>
    </recommendedName>
</protein>
<dbReference type="GO" id="GO:0042171">
    <property type="term" value="F:lysophosphatidic acid acyltransferase activity"/>
    <property type="evidence" value="ECO:0007669"/>
    <property type="project" value="TreeGrafter"/>
</dbReference>
<dbReference type="GO" id="GO:0055088">
    <property type="term" value="P:lipid homeostasis"/>
    <property type="evidence" value="ECO:0007669"/>
    <property type="project" value="TreeGrafter"/>
</dbReference>
<evidence type="ECO:0000313" key="2">
    <source>
        <dbReference type="EMBL" id="QLG74540.1"/>
    </source>
</evidence>
<dbReference type="Proteomes" id="UP000509704">
    <property type="component" value="Chromosome 7"/>
</dbReference>
<reference evidence="2 3" key="1">
    <citation type="submission" date="2020-07" db="EMBL/GenBank/DDBJ databases">
        <title>The yeast mating-type switching endonuclease HO is a domesticated member of an unorthodox homing genetic element family.</title>
        <authorList>
            <person name="Coughlan A.Y."/>
            <person name="Lombardi L."/>
            <person name="Braun-Galleani S."/>
            <person name="Martos A.R."/>
            <person name="Galeote V."/>
            <person name="Bigey F."/>
            <person name="Dequin S."/>
            <person name="Byrne K.P."/>
            <person name="Wolfe K.H."/>
        </authorList>
    </citation>
    <scope>NUCLEOTIDE SEQUENCE [LARGE SCALE GENOMIC DNA]</scope>
    <source>
        <strain evidence="2 3">NRRL Y-6702</strain>
    </source>
</reference>
<feature type="domain" description="AB hydrolase-1" evidence="1">
    <location>
        <begin position="170"/>
        <end position="474"/>
    </location>
</feature>
<dbReference type="GeneID" id="59238323"/>
<sequence length="488" mass="56931">MLSQVHERLFGTFVISLLLLEPLPWDRHFRRGGFDAQCIKEHRMSNSSIRGARVAKNHMYICRQTVYIRQAFRAFGTFGSRYSSQGKEFNRVFRLEREMTKEEKETEAGIMAWLSQWNRCKREEQLKDFEDRIMETVEVAGTKENSMKFNEINEWHFHNAAATDITTPTLLIHGYAASSMAYYRSFSKLTQKIRDLYAIDLPSFGVSAEVPLVLNPDKLLPLKLKHLDEDKFKIPYVIDSLKTKLAIQQVEDYYVDSIERWRKENKIDKFNLVGHSFGGYISFKYAIKYPDSVLNLCLLSPLGVESNVHSVNNDLQNDTVYNFHYEDFSSKFYNKRREIPSFIFNNQSDVLRWMGPVGARLCWGYVNSAYKAIPTMEYKQYVFELLYGKGGIPKTARTTFTKLFTRNLLARDPIMDSLRQLRAKKVLLVYGDHDWMNKYAGALMVKRLNEMRNNTSAEYIEVPDAGHNLFLQNPNYFSSSLTKFLAKE</sequence>
<keyword evidence="3" id="KW-1185">Reference proteome</keyword>
<dbReference type="GO" id="GO:0004623">
    <property type="term" value="F:phospholipase A2 activity"/>
    <property type="evidence" value="ECO:0007669"/>
    <property type="project" value="TreeGrafter"/>
</dbReference>
<dbReference type="SUPFAM" id="SSF53474">
    <property type="entry name" value="alpha/beta-Hydrolases"/>
    <property type="match status" value="1"/>
</dbReference>
<gene>
    <name evidence="2" type="ORF">HG535_0G04230</name>
</gene>
<dbReference type="PANTHER" id="PTHR42886:SF23">
    <property type="entry name" value="1-ACYLGLYCEROL-3-PHOSPHATE O-ACYLTRANSFERASE ICT1-RELATED"/>
    <property type="match status" value="1"/>
</dbReference>
<dbReference type="EMBL" id="CP058610">
    <property type="protein sequence ID" value="QLG74540.1"/>
    <property type="molecule type" value="Genomic_DNA"/>
</dbReference>
<dbReference type="PANTHER" id="PTHR42886">
    <property type="entry name" value="RE40534P-RELATED"/>
    <property type="match status" value="1"/>
</dbReference>
<dbReference type="AlphaFoldDB" id="A0A7H9B7M5"/>
<name>A0A7H9B7M5_ZYGMR</name>
<accession>A0A7H9B7M5</accession>
<dbReference type="RefSeq" id="XP_037146265.1">
    <property type="nucleotide sequence ID" value="XM_037290370.1"/>
</dbReference>
<dbReference type="GO" id="GO:0035965">
    <property type="term" value="P:cardiolipin acyl-chain remodeling"/>
    <property type="evidence" value="ECO:0007669"/>
    <property type="project" value="TreeGrafter"/>
</dbReference>
<organism evidence="2 3">
    <name type="scientific">Zygotorulaspora mrakii</name>
    <name type="common">Zygosaccharomyces mrakii</name>
    <dbReference type="NCBI Taxonomy" id="42260"/>
    <lineage>
        <taxon>Eukaryota</taxon>
        <taxon>Fungi</taxon>
        <taxon>Dikarya</taxon>
        <taxon>Ascomycota</taxon>
        <taxon>Saccharomycotina</taxon>
        <taxon>Saccharomycetes</taxon>
        <taxon>Saccharomycetales</taxon>
        <taxon>Saccharomycetaceae</taxon>
        <taxon>Zygotorulaspora</taxon>
    </lineage>
</organism>